<name>A0A3N4M550_9BACT</name>
<dbReference type="PROSITE" id="PS51257">
    <property type="entry name" value="PROKAR_LIPOPROTEIN"/>
    <property type="match status" value="1"/>
</dbReference>
<dbReference type="EMBL" id="RMBX01000016">
    <property type="protein sequence ID" value="RPD38321.1"/>
    <property type="molecule type" value="Genomic_DNA"/>
</dbReference>
<dbReference type="SUPFAM" id="SSF48452">
    <property type="entry name" value="TPR-like"/>
    <property type="match status" value="1"/>
</dbReference>
<evidence type="ECO:0000313" key="7">
    <source>
        <dbReference type="EMBL" id="RPD38321.1"/>
    </source>
</evidence>
<reference evidence="8" key="1">
    <citation type="submission" date="2018-11" db="EMBL/GenBank/DDBJ databases">
        <title>Chitinophaga lutea sp.nov., isolate from arsenic contaminated soil.</title>
        <authorList>
            <person name="Zong Y."/>
        </authorList>
    </citation>
    <scope>NUCLEOTIDE SEQUENCE [LARGE SCALE GENOMIC DNA]</scope>
    <source>
        <strain evidence="8">YLT18</strain>
    </source>
</reference>
<accession>A0A3N4M550</accession>
<evidence type="ECO:0000256" key="2">
    <source>
        <dbReference type="ARBA" id="ARBA00006275"/>
    </source>
</evidence>
<dbReference type="GO" id="GO:0009279">
    <property type="term" value="C:cell outer membrane"/>
    <property type="evidence" value="ECO:0007669"/>
    <property type="project" value="UniProtKB-SubCell"/>
</dbReference>
<evidence type="ECO:0000256" key="1">
    <source>
        <dbReference type="ARBA" id="ARBA00004442"/>
    </source>
</evidence>
<dbReference type="Pfam" id="PF07980">
    <property type="entry name" value="SusD_RagB"/>
    <property type="match status" value="1"/>
</dbReference>
<evidence type="ECO:0000256" key="4">
    <source>
        <dbReference type="ARBA" id="ARBA00023136"/>
    </source>
</evidence>
<dbReference type="InterPro" id="IPR011990">
    <property type="entry name" value="TPR-like_helical_dom_sf"/>
</dbReference>
<organism evidence="7 8">
    <name type="scientific">Chitinophaga barathri</name>
    <dbReference type="NCBI Taxonomy" id="1647451"/>
    <lineage>
        <taxon>Bacteria</taxon>
        <taxon>Pseudomonadati</taxon>
        <taxon>Bacteroidota</taxon>
        <taxon>Chitinophagia</taxon>
        <taxon>Chitinophagales</taxon>
        <taxon>Chitinophagaceae</taxon>
        <taxon>Chitinophaga</taxon>
    </lineage>
</organism>
<comment type="caution">
    <text evidence="7">The sequence shown here is derived from an EMBL/GenBank/DDBJ whole genome shotgun (WGS) entry which is preliminary data.</text>
</comment>
<dbReference type="Gene3D" id="1.25.40.390">
    <property type="match status" value="1"/>
</dbReference>
<sequence>MKKLPIYLIAALAVTTSCNKDFLNRYPETAITPEVFFKTQEDLALYMNGMVSQPGTGAYFSDQNTDNCATTAAVEMKNIMTGTPTATNITGGWDWGRLRNLNYFLENYERAATTQEIKDHHAGLAKYYRAIFYFEKVKRYSDVPWYSKPLDPSDAEQLNKARDPRALIVDSVMNDLAFAAAHVKDRSSNTPAVPTNTPDKWSVMMMYARIALHEGTYRKYHPELSLGGSANSFLEKARDISLEIMNSGEFQIYNTGKPEADYGLLFNSQDLNSNKEVILATAYDQTKQMGSSNNGTIFGDYEGSPARSLVNEYLMKNGTRFTDQPGAMQMPFTQEFQNRDARLMHTVAYPGWKFVADAAPYIQKLNKKFSGYHQLKGYYNTTDNILLNSVDFPVYRYAEALLAYAESLAELGTLTQADLDKSVNLLRARAGVAPMNLAAANANPDFLLSTSYPLVSGAMEGAILEIRRERRVEFALEGYRFDDLMRWAAGQLLVKIPQGMYFPGLGKYDMTGDGHEDIILIDKTATIPPDATKEKNALGVRLVYYKAGTINDDVTVYLSNGTNGYMVTETGTRTFIEPKYYYRPVPQSQVLLNPNLKQIFGW</sequence>
<dbReference type="Proteomes" id="UP000279089">
    <property type="component" value="Unassembled WGS sequence"/>
</dbReference>
<comment type="similarity">
    <text evidence="2">Belongs to the SusD family.</text>
</comment>
<keyword evidence="3" id="KW-0732">Signal</keyword>
<dbReference type="InterPro" id="IPR012944">
    <property type="entry name" value="SusD_RagB_dom"/>
</dbReference>
<feature type="domain" description="RagB/SusD" evidence="6">
    <location>
        <begin position="275"/>
        <end position="602"/>
    </location>
</feature>
<evidence type="ECO:0000256" key="5">
    <source>
        <dbReference type="ARBA" id="ARBA00023237"/>
    </source>
</evidence>
<evidence type="ECO:0000256" key="3">
    <source>
        <dbReference type="ARBA" id="ARBA00022729"/>
    </source>
</evidence>
<dbReference type="OrthoDB" id="5694214at2"/>
<evidence type="ECO:0000259" key="6">
    <source>
        <dbReference type="Pfam" id="PF07980"/>
    </source>
</evidence>
<dbReference type="RefSeq" id="WP_120519197.1">
    <property type="nucleotide sequence ID" value="NZ_QXZY01000016.1"/>
</dbReference>
<keyword evidence="4" id="KW-0472">Membrane</keyword>
<proteinExistence type="inferred from homology"/>
<gene>
    <name evidence="7" type="ORF">EG028_25885</name>
</gene>
<protein>
    <submittedName>
        <fullName evidence="7">RagB/SusD family nutrient uptake outer membrane protein</fullName>
    </submittedName>
</protein>
<evidence type="ECO:0000313" key="8">
    <source>
        <dbReference type="Proteomes" id="UP000279089"/>
    </source>
</evidence>
<comment type="subcellular location">
    <subcellularLocation>
        <location evidence="1">Cell outer membrane</location>
    </subcellularLocation>
</comment>
<keyword evidence="8" id="KW-1185">Reference proteome</keyword>
<dbReference type="AlphaFoldDB" id="A0A3N4M550"/>
<keyword evidence="5" id="KW-0998">Cell outer membrane</keyword>